<reference evidence="3 4" key="1">
    <citation type="submission" date="2014-03" db="EMBL/GenBank/DDBJ databases">
        <title>Complete genome sequence of the Radio-Resistant Rubrobacter radiotolerans RSPS-4.</title>
        <authorList>
            <person name="Egas C.C."/>
            <person name="Barroso C.C."/>
            <person name="Froufe H.J.C."/>
            <person name="Pacheco J.J."/>
            <person name="Albuquerque L.L."/>
            <person name="da Costa M.M.S."/>
        </authorList>
    </citation>
    <scope>NUCLEOTIDE SEQUENCE [LARGE SCALE GENOMIC DNA]</scope>
    <source>
        <strain evidence="3 4">RSPS-4</strain>
    </source>
</reference>
<dbReference type="SMART" id="SM00271">
    <property type="entry name" value="DnaJ"/>
    <property type="match status" value="1"/>
</dbReference>
<evidence type="ECO:0000256" key="1">
    <source>
        <dbReference type="SAM" id="MobiDB-lite"/>
    </source>
</evidence>
<gene>
    <name evidence="3" type="ORF">RradSPS_2209</name>
</gene>
<feature type="domain" description="J" evidence="2">
    <location>
        <begin position="4"/>
        <end position="84"/>
    </location>
</feature>
<dbReference type="SUPFAM" id="SSF46565">
    <property type="entry name" value="Chaperone J-domain"/>
    <property type="match status" value="1"/>
</dbReference>
<protein>
    <submittedName>
        <fullName evidence="3">DnaJ domain</fullName>
    </submittedName>
</protein>
<organism evidence="3 4">
    <name type="scientific">Rubrobacter radiotolerans</name>
    <name type="common">Arthrobacter radiotolerans</name>
    <dbReference type="NCBI Taxonomy" id="42256"/>
    <lineage>
        <taxon>Bacteria</taxon>
        <taxon>Bacillati</taxon>
        <taxon>Actinomycetota</taxon>
        <taxon>Rubrobacteria</taxon>
        <taxon>Rubrobacterales</taxon>
        <taxon>Rubrobacteraceae</taxon>
        <taxon>Rubrobacter</taxon>
    </lineage>
</organism>
<keyword evidence="4" id="KW-1185">Reference proteome</keyword>
<dbReference type="PATRIC" id="fig|42256.3.peg.2250"/>
<dbReference type="Gene3D" id="1.10.287.110">
    <property type="entry name" value="DnaJ domain"/>
    <property type="match status" value="1"/>
</dbReference>
<evidence type="ECO:0000259" key="2">
    <source>
        <dbReference type="PROSITE" id="PS50076"/>
    </source>
</evidence>
<dbReference type="Pfam" id="PF00226">
    <property type="entry name" value="DnaJ"/>
    <property type="match status" value="1"/>
</dbReference>
<dbReference type="AlphaFoldDB" id="A0A023X4V0"/>
<name>A0A023X4V0_RUBRA</name>
<feature type="region of interest" description="Disordered" evidence="1">
    <location>
        <begin position="55"/>
        <end position="112"/>
    </location>
</feature>
<feature type="region of interest" description="Disordered" evidence="1">
    <location>
        <begin position="127"/>
        <end position="158"/>
    </location>
</feature>
<dbReference type="PANTHER" id="PTHR24074">
    <property type="entry name" value="CO-CHAPERONE PROTEIN DJLA"/>
    <property type="match status" value="1"/>
</dbReference>
<dbReference type="CDD" id="cd06257">
    <property type="entry name" value="DnaJ"/>
    <property type="match status" value="1"/>
</dbReference>
<dbReference type="PROSITE" id="PS50076">
    <property type="entry name" value="DNAJ_2"/>
    <property type="match status" value="1"/>
</dbReference>
<sequence length="158" mass="17391">MTPDPYRVLGLRRGASKEEVRRAYRKLALKHHPDANPGDAQAEERFKRVQQAYEILSRAPGASAAGERPGARPGPGRTGEERRGRRSANLSDVLGDLSRRAPTSGGRRTLREEDVVRVLKVFGLDARHLKRSGDGSVEINFRTSRAGRPPKPPKPPAT</sequence>
<dbReference type="InterPro" id="IPR001623">
    <property type="entry name" value="DnaJ_domain"/>
</dbReference>
<dbReference type="KEGG" id="rrd:RradSPS_2209"/>
<dbReference type="InterPro" id="IPR036869">
    <property type="entry name" value="J_dom_sf"/>
</dbReference>
<dbReference type="Proteomes" id="UP000025229">
    <property type="component" value="Chromosome"/>
</dbReference>
<dbReference type="OrthoDB" id="9779889at2"/>
<feature type="compositionally biased region" description="Pro residues" evidence="1">
    <location>
        <begin position="149"/>
        <end position="158"/>
    </location>
</feature>
<dbReference type="STRING" id="42256.RradSPS_2209"/>
<proteinExistence type="predicted"/>
<dbReference type="RefSeq" id="WP_038682703.1">
    <property type="nucleotide sequence ID" value="NZ_CP007514.1"/>
</dbReference>
<dbReference type="EMBL" id="CP007514">
    <property type="protein sequence ID" value="AHY47492.1"/>
    <property type="molecule type" value="Genomic_DNA"/>
</dbReference>
<dbReference type="InterPro" id="IPR050817">
    <property type="entry name" value="DjlA_DnaK_co-chaperone"/>
</dbReference>
<feature type="compositionally biased region" description="Low complexity" evidence="1">
    <location>
        <begin position="57"/>
        <end position="68"/>
    </location>
</feature>
<dbReference type="PRINTS" id="PR00625">
    <property type="entry name" value="JDOMAIN"/>
</dbReference>
<dbReference type="HOGENOM" id="CLU_1668107_0_0_11"/>
<dbReference type="eggNOG" id="COG0484">
    <property type="taxonomic scope" value="Bacteria"/>
</dbReference>
<evidence type="ECO:0000313" key="4">
    <source>
        <dbReference type="Proteomes" id="UP000025229"/>
    </source>
</evidence>
<accession>A0A023X4V0</accession>
<evidence type="ECO:0000313" key="3">
    <source>
        <dbReference type="EMBL" id="AHY47492.1"/>
    </source>
</evidence>